<dbReference type="InterPro" id="IPR021338">
    <property type="entry name" value="DUF2953"/>
</dbReference>
<name>A0A1M5TBH6_9FIRM</name>
<proteinExistence type="predicted"/>
<keyword evidence="2" id="KW-1185">Reference proteome</keyword>
<gene>
    <name evidence="1" type="ORF">SAMN02745135_00930</name>
</gene>
<dbReference type="OrthoDB" id="1953500at2"/>
<accession>A0A1M5TBH6</accession>
<organism evidence="1 2">
    <name type="scientific">Caloranaerobacter azorensis DSM 13643</name>
    <dbReference type="NCBI Taxonomy" id="1121264"/>
    <lineage>
        <taxon>Bacteria</taxon>
        <taxon>Bacillati</taxon>
        <taxon>Bacillota</taxon>
        <taxon>Tissierellia</taxon>
        <taxon>Tissierellales</taxon>
        <taxon>Thermohalobacteraceae</taxon>
        <taxon>Caloranaerobacter</taxon>
    </lineage>
</organism>
<protein>
    <recommendedName>
        <fullName evidence="3">DUF2953 domain-containing protein</fullName>
    </recommendedName>
</protein>
<dbReference type="Pfam" id="PF11167">
    <property type="entry name" value="DUF2953"/>
    <property type="match status" value="1"/>
</dbReference>
<reference evidence="2" key="1">
    <citation type="submission" date="2016-11" db="EMBL/GenBank/DDBJ databases">
        <authorList>
            <person name="Varghese N."/>
            <person name="Submissions S."/>
        </authorList>
    </citation>
    <scope>NUCLEOTIDE SEQUENCE [LARGE SCALE GENOMIC DNA]</scope>
    <source>
        <strain evidence="2">DSM 13643</strain>
    </source>
</reference>
<dbReference type="Proteomes" id="UP000183967">
    <property type="component" value="Unassembled WGS sequence"/>
</dbReference>
<sequence length="206" mass="24212">MKIILIFIFLILILLYAPISIEIEFYRKNNNNDLEIKIISIYGISKIQINIPMVKLIDYNRKLALRIKNKIEVGQNEKDIFVDKNIVTYKQFINIYKNFIKKRKYIRELTDYIIENLEVEKIVWISNIGTSDAFISAITCGILLQIKSFILSYLLNKKEIKEIDFAVHPSYKSNKFDVIFDCIIKIKLVHIIIAGIKGFKYLKVVN</sequence>
<evidence type="ECO:0000313" key="1">
    <source>
        <dbReference type="EMBL" id="SHH48064.1"/>
    </source>
</evidence>
<dbReference type="AlphaFoldDB" id="A0A1M5TBH6"/>
<dbReference type="EMBL" id="FQXO01000019">
    <property type="protein sequence ID" value="SHH48064.1"/>
    <property type="molecule type" value="Genomic_DNA"/>
</dbReference>
<dbReference type="RefSeq" id="WP_073195889.1">
    <property type="nucleotide sequence ID" value="NZ_FQXO01000019.1"/>
</dbReference>
<evidence type="ECO:0008006" key="3">
    <source>
        <dbReference type="Google" id="ProtNLM"/>
    </source>
</evidence>
<evidence type="ECO:0000313" key="2">
    <source>
        <dbReference type="Proteomes" id="UP000183967"/>
    </source>
</evidence>